<reference evidence="2" key="1">
    <citation type="submission" date="2022-09" db="EMBL/GenBank/DDBJ databases">
        <title>Comparative genomics and taxonomic characterization of three novel marine species of genus Reichenbachiella exhibiting antioxidant and polysaccharide degradation activities.</title>
        <authorList>
            <person name="Muhammad N."/>
            <person name="Lee Y.-J."/>
            <person name="Ko J."/>
            <person name="Kim S.-G."/>
        </authorList>
    </citation>
    <scope>NUCLEOTIDE SEQUENCE</scope>
    <source>
        <strain evidence="2">BKB1-1</strain>
    </source>
</reference>
<feature type="signal peptide" evidence="1">
    <location>
        <begin position="1"/>
        <end position="19"/>
    </location>
</feature>
<sequence>MRRIIMTIAVLGIFSTAFCQTSRQNNGYNLKDYCDSESCLYFKFQNAMIHPAEGKADWEMSNVEVAVKKTGGYILTGDLAMSEKDRGARLNFEIQFFDKNDQLIYKEQSGVFEFFSEPHRAEPMVISGSLDEHISQQIDFLDFFLVSSEVVPYYELDSDCYGPCKSHELNVSIKEFKKLK</sequence>
<dbReference type="RefSeq" id="WP_262308793.1">
    <property type="nucleotide sequence ID" value="NZ_CP106679.1"/>
</dbReference>
<feature type="chain" id="PRO_5046407893" description="NlpE N-terminal domain-containing protein" evidence="1">
    <location>
        <begin position="20"/>
        <end position="180"/>
    </location>
</feature>
<keyword evidence="1" id="KW-0732">Signal</keyword>
<evidence type="ECO:0000313" key="2">
    <source>
        <dbReference type="EMBL" id="UXP31354.1"/>
    </source>
</evidence>
<organism evidence="2 3">
    <name type="scientific">Reichenbachiella agarivorans</name>
    <dbReference type="NCBI Taxonomy" id="2979464"/>
    <lineage>
        <taxon>Bacteria</taxon>
        <taxon>Pseudomonadati</taxon>
        <taxon>Bacteroidota</taxon>
        <taxon>Cytophagia</taxon>
        <taxon>Cytophagales</taxon>
        <taxon>Reichenbachiellaceae</taxon>
        <taxon>Reichenbachiella</taxon>
    </lineage>
</organism>
<accession>A0ABY6CLT4</accession>
<dbReference type="Proteomes" id="UP001065174">
    <property type="component" value="Chromosome"/>
</dbReference>
<evidence type="ECO:0000256" key="1">
    <source>
        <dbReference type="SAM" id="SignalP"/>
    </source>
</evidence>
<dbReference type="EMBL" id="CP106679">
    <property type="protein sequence ID" value="UXP31354.1"/>
    <property type="molecule type" value="Genomic_DNA"/>
</dbReference>
<keyword evidence="3" id="KW-1185">Reference proteome</keyword>
<name>A0ABY6CLT4_9BACT</name>
<evidence type="ECO:0000313" key="3">
    <source>
        <dbReference type="Proteomes" id="UP001065174"/>
    </source>
</evidence>
<gene>
    <name evidence="2" type="ORF">N6H18_13445</name>
</gene>
<evidence type="ECO:0008006" key="4">
    <source>
        <dbReference type="Google" id="ProtNLM"/>
    </source>
</evidence>
<protein>
    <recommendedName>
        <fullName evidence="4">NlpE N-terminal domain-containing protein</fullName>
    </recommendedName>
</protein>
<proteinExistence type="predicted"/>